<feature type="region of interest" description="Disordered" evidence="5">
    <location>
        <begin position="287"/>
        <end position="308"/>
    </location>
</feature>
<dbReference type="OrthoDB" id="9998697at2759"/>
<evidence type="ECO:0000256" key="6">
    <source>
        <dbReference type="SAM" id="Phobius"/>
    </source>
</evidence>
<feature type="compositionally biased region" description="Basic and acidic residues" evidence="5">
    <location>
        <begin position="627"/>
        <end position="636"/>
    </location>
</feature>
<dbReference type="PANTHER" id="PTHR12231">
    <property type="entry name" value="CTX-RELATED TYPE I TRANSMEMBRANE PROTEIN"/>
    <property type="match status" value="1"/>
</dbReference>
<evidence type="ECO:0000256" key="2">
    <source>
        <dbReference type="ARBA" id="ARBA00022737"/>
    </source>
</evidence>
<protein>
    <submittedName>
        <fullName evidence="7">Uncharacterized protein</fullName>
    </submittedName>
</protein>
<dbReference type="AlphaFoldDB" id="A0A7R8WAY2"/>
<name>A0A7R8WAY2_9CRUS</name>
<feature type="transmembrane region" description="Helical" evidence="6">
    <location>
        <begin position="395"/>
        <end position="417"/>
    </location>
</feature>
<dbReference type="InterPro" id="IPR036179">
    <property type="entry name" value="Ig-like_dom_sf"/>
</dbReference>
<dbReference type="InterPro" id="IPR003598">
    <property type="entry name" value="Ig_sub2"/>
</dbReference>
<keyword evidence="6" id="KW-0472">Membrane</keyword>
<dbReference type="SMART" id="SM00408">
    <property type="entry name" value="IGc2"/>
    <property type="match status" value="2"/>
</dbReference>
<feature type="region of interest" description="Disordered" evidence="5">
    <location>
        <begin position="514"/>
        <end position="582"/>
    </location>
</feature>
<feature type="transmembrane region" description="Helical" evidence="6">
    <location>
        <begin position="470"/>
        <end position="491"/>
    </location>
</feature>
<dbReference type="InterPro" id="IPR013783">
    <property type="entry name" value="Ig-like_fold"/>
</dbReference>
<accession>A0A7R8WAY2</accession>
<reference evidence="7" key="1">
    <citation type="submission" date="2020-11" db="EMBL/GenBank/DDBJ databases">
        <authorList>
            <person name="Tran Van P."/>
        </authorList>
    </citation>
    <scope>NUCLEOTIDE SEQUENCE</scope>
</reference>
<dbReference type="Gene3D" id="1.20.1070.10">
    <property type="entry name" value="Rhodopsin 7-helix transmembrane proteins"/>
    <property type="match status" value="2"/>
</dbReference>
<gene>
    <name evidence="7" type="ORF">CTOB1V02_LOCUS4950</name>
</gene>
<evidence type="ECO:0000256" key="4">
    <source>
        <dbReference type="ARBA" id="ARBA00023319"/>
    </source>
</evidence>
<dbReference type="InterPro" id="IPR003599">
    <property type="entry name" value="Ig_sub"/>
</dbReference>
<keyword evidence="6" id="KW-1133">Transmembrane helix</keyword>
<dbReference type="Pfam" id="PF07686">
    <property type="entry name" value="V-set"/>
    <property type="match status" value="1"/>
</dbReference>
<keyword evidence="2" id="KW-0677">Repeat</keyword>
<evidence type="ECO:0000256" key="3">
    <source>
        <dbReference type="ARBA" id="ARBA00023157"/>
    </source>
</evidence>
<organism evidence="7">
    <name type="scientific">Cyprideis torosa</name>
    <dbReference type="NCBI Taxonomy" id="163714"/>
    <lineage>
        <taxon>Eukaryota</taxon>
        <taxon>Metazoa</taxon>
        <taxon>Ecdysozoa</taxon>
        <taxon>Arthropoda</taxon>
        <taxon>Crustacea</taxon>
        <taxon>Oligostraca</taxon>
        <taxon>Ostracoda</taxon>
        <taxon>Podocopa</taxon>
        <taxon>Podocopida</taxon>
        <taxon>Cytherocopina</taxon>
        <taxon>Cytheroidea</taxon>
        <taxon>Cytherideidae</taxon>
        <taxon>Cyprideis</taxon>
    </lineage>
</organism>
<feature type="transmembrane region" description="Helical" evidence="6">
    <location>
        <begin position="204"/>
        <end position="225"/>
    </location>
</feature>
<sequence>MFSDAPFEIFPRDSFSALLDSPVVLRCQAVLRSSLHSLPWSESVQVSSSESYFGWRFNHSLEAKHVPGAKVVTLKTGLLTKQTIRLDRFSSIHAGDWSCEADGHEKTVTLTITPEEQPEEKPVTTGLVSKTVSLSNGTSVNVSSAVTDKTAIYETAVRRTDVAVLVVVSTGSVLSLLILVIVVLRFCRALPGMVLRTREMTHAWINFCVSLSLTSVCLNLTFLLVFYHPTCEVTGLLFHYFSLTTLLWMVVILSLSHRWSVLVYYKANSSTPLPPAPVSLGSIGGASSVRPPSDPGPPPLSNGAPPSVAGGSSLSGIVFGGGPGLRPSPPMASRPPDLGVFPPAVSEETRPLSRIYLAGWGIQVLFVGVSAAIYFPSSYHIPGQLCVPGQRKTLWVLLLPLLLMLVVILVLSCRLILCRHSSPGVSFPPRHKLMVVVALLLISYAFGALLLTSIVTGFSFILNTSPETSSLIHACLYVVPLVLLGLCLMTIGRPLAPSVPVAFPLSSPVPGASHSSVPSHPSVSLHPVGPKSDASSSSSAKPRSSAHARSCSSAHSGGSGGDPDRTSPPHPDGLLPSEEETRDSVYDVIMMPGESQALDEMFYNPRLMSVARRFYAKERRKQRQRQLRVEQERLQEETAETSPYRLSDTESEKRRRRGGRRSRMATLHEEDLVLTAEVPLPVPPSPSCPPPPMVTRTPSSEEEDKPSSPVTPLLSAHQPQWDSEDGLAIHPRAEMSGGGGRFSKATPEPRPVVCLNCKETRETETELSLAPATVGIFLRFVAEKGFEGEKIKDGYNDGKEAVLLCQVQNWNDDFQVAWIRNKDDTVLTYNYNVVIDNDRYAVTFDRASTWELHIRNAREGDRGCYTCQISSRDMIAQVGCLDVFIPPEINTSATPSMVVVDEGDNLTLECSATGYPEPHLEWMREDGIAISLRRETPKIKETVVGYQDGTSKTLTKIKNWKKHKSVAGPVFELWNISRKQAGAYLCVAGNGIPPAKSKRIQVDVRSETGES</sequence>
<dbReference type="InterPro" id="IPR013106">
    <property type="entry name" value="Ig_V-set"/>
</dbReference>
<feature type="compositionally biased region" description="Basic residues" evidence="5">
    <location>
        <begin position="654"/>
        <end position="663"/>
    </location>
</feature>
<proteinExistence type="predicted"/>
<keyword evidence="3" id="KW-1015">Disulfide bond</keyword>
<dbReference type="SUPFAM" id="SSF48726">
    <property type="entry name" value="Immunoglobulin"/>
    <property type="match status" value="2"/>
</dbReference>
<dbReference type="PROSITE" id="PS50835">
    <property type="entry name" value="IG_LIKE"/>
    <property type="match status" value="2"/>
</dbReference>
<feature type="transmembrane region" description="Helical" evidence="6">
    <location>
        <begin position="162"/>
        <end position="184"/>
    </location>
</feature>
<dbReference type="EMBL" id="OB661009">
    <property type="protein sequence ID" value="CAD7227039.1"/>
    <property type="molecule type" value="Genomic_DNA"/>
</dbReference>
<feature type="compositionally biased region" description="Low complexity" evidence="5">
    <location>
        <begin position="514"/>
        <end position="556"/>
    </location>
</feature>
<feature type="compositionally biased region" description="Pro residues" evidence="5">
    <location>
        <begin position="680"/>
        <end position="693"/>
    </location>
</feature>
<evidence type="ECO:0000313" key="7">
    <source>
        <dbReference type="EMBL" id="CAD7227039.1"/>
    </source>
</evidence>
<evidence type="ECO:0000256" key="5">
    <source>
        <dbReference type="SAM" id="MobiDB-lite"/>
    </source>
</evidence>
<keyword evidence="6" id="KW-0812">Transmembrane</keyword>
<dbReference type="Gene3D" id="2.60.40.10">
    <property type="entry name" value="Immunoglobulins"/>
    <property type="match status" value="2"/>
</dbReference>
<dbReference type="GO" id="GO:0043005">
    <property type="term" value="C:neuron projection"/>
    <property type="evidence" value="ECO:0007669"/>
    <property type="project" value="TreeGrafter"/>
</dbReference>
<feature type="region of interest" description="Disordered" evidence="5">
    <location>
        <begin position="626"/>
        <end position="721"/>
    </location>
</feature>
<dbReference type="SMART" id="SM00409">
    <property type="entry name" value="IG"/>
    <property type="match status" value="3"/>
</dbReference>
<feature type="transmembrane region" description="Helical" evidence="6">
    <location>
        <begin position="433"/>
        <end position="458"/>
    </location>
</feature>
<dbReference type="PANTHER" id="PTHR12231:SF105">
    <property type="entry name" value="LACHESIN-LIKE PROTEIN"/>
    <property type="match status" value="1"/>
</dbReference>
<dbReference type="Pfam" id="PF13927">
    <property type="entry name" value="Ig_3"/>
    <property type="match status" value="1"/>
</dbReference>
<evidence type="ECO:0000256" key="1">
    <source>
        <dbReference type="ARBA" id="ARBA00022729"/>
    </source>
</evidence>
<dbReference type="InterPro" id="IPR051170">
    <property type="entry name" value="Neural/epithelial_adhesion"/>
</dbReference>
<keyword evidence="1" id="KW-0732">Signal</keyword>
<feature type="transmembrane region" description="Helical" evidence="6">
    <location>
        <begin position="237"/>
        <end position="256"/>
    </location>
</feature>
<dbReference type="InterPro" id="IPR007110">
    <property type="entry name" value="Ig-like_dom"/>
</dbReference>
<keyword evidence="4" id="KW-0393">Immunoglobulin domain</keyword>